<evidence type="ECO:0000259" key="2">
    <source>
        <dbReference type="PROSITE" id="PS50195"/>
    </source>
</evidence>
<dbReference type="GO" id="GO:0005525">
    <property type="term" value="F:GTP binding"/>
    <property type="evidence" value="ECO:0007669"/>
    <property type="project" value="InterPro"/>
</dbReference>
<feature type="region of interest" description="Disordered" evidence="1">
    <location>
        <begin position="863"/>
        <end position="908"/>
    </location>
</feature>
<dbReference type="PROSITE" id="PS51421">
    <property type="entry name" value="RAS"/>
    <property type="match status" value="1"/>
</dbReference>
<dbReference type="GO" id="GO:0016192">
    <property type="term" value="P:vesicle-mediated transport"/>
    <property type="evidence" value="ECO:0007669"/>
    <property type="project" value="InterPro"/>
</dbReference>
<proteinExistence type="predicted"/>
<dbReference type="InterPro" id="IPR036871">
    <property type="entry name" value="PX_dom_sf"/>
</dbReference>
<dbReference type="Pfam" id="PF00071">
    <property type="entry name" value="Ras"/>
    <property type="match status" value="1"/>
</dbReference>
<evidence type="ECO:0000256" key="1">
    <source>
        <dbReference type="SAM" id="MobiDB-lite"/>
    </source>
</evidence>
<dbReference type="Proteomes" id="UP000695562">
    <property type="component" value="Unassembled WGS sequence"/>
</dbReference>
<dbReference type="SMART" id="SM00174">
    <property type="entry name" value="RHO"/>
    <property type="match status" value="1"/>
</dbReference>
<feature type="compositionally biased region" description="Low complexity" evidence="1">
    <location>
        <begin position="1290"/>
        <end position="1309"/>
    </location>
</feature>
<dbReference type="Gene3D" id="3.40.50.300">
    <property type="entry name" value="P-loop containing nucleotide triphosphate hydrolases"/>
    <property type="match status" value="1"/>
</dbReference>
<dbReference type="PROSITE" id="PS50195">
    <property type="entry name" value="PX"/>
    <property type="match status" value="1"/>
</dbReference>
<dbReference type="SUPFAM" id="SSF52540">
    <property type="entry name" value="P-loop containing nucleoside triphosphate hydrolases"/>
    <property type="match status" value="1"/>
</dbReference>
<feature type="compositionally biased region" description="Basic and acidic residues" evidence="1">
    <location>
        <begin position="1339"/>
        <end position="1353"/>
    </location>
</feature>
<dbReference type="GO" id="GO:0035091">
    <property type="term" value="F:phosphatidylinositol binding"/>
    <property type="evidence" value="ECO:0007669"/>
    <property type="project" value="InterPro"/>
</dbReference>
<evidence type="ECO:0000259" key="3">
    <source>
        <dbReference type="PROSITE" id="PS51205"/>
    </source>
</evidence>
<dbReference type="SUPFAM" id="SSF109993">
    <property type="entry name" value="VPS9 domain"/>
    <property type="match status" value="1"/>
</dbReference>
<dbReference type="GO" id="GO:0031267">
    <property type="term" value="F:small GTPase binding"/>
    <property type="evidence" value="ECO:0007669"/>
    <property type="project" value="TreeGrafter"/>
</dbReference>
<dbReference type="GO" id="GO:0003924">
    <property type="term" value="F:GTPase activity"/>
    <property type="evidence" value="ECO:0007669"/>
    <property type="project" value="InterPro"/>
</dbReference>
<feature type="compositionally biased region" description="Low complexity" evidence="1">
    <location>
        <begin position="815"/>
        <end position="826"/>
    </location>
</feature>
<dbReference type="GO" id="GO:0030139">
    <property type="term" value="C:endocytic vesicle"/>
    <property type="evidence" value="ECO:0007669"/>
    <property type="project" value="TreeGrafter"/>
</dbReference>
<dbReference type="SUPFAM" id="SSF64268">
    <property type="entry name" value="PX domain"/>
    <property type="match status" value="1"/>
</dbReference>
<feature type="region of interest" description="Disordered" evidence="1">
    <location>
        <begin position="401"/>
        <end position="437"/>
    </location>
</feature>
<dbReference type="GO" id="GO:0005829">
    <property type="term" value="C:cytosol"/>
    <property type="evidence" value="ECO:0007669"/>
    <property type="project" value="TreeGrafter"/>
</dbReference>
<keyword evidence="5" id="KW-1185">Reference proteome</keyword>
<dbReference type="Gene3D" id="3.30.1520.10">
    <property type="entry name" value="Phox-like domain"/>
    <property type="match status" value="1"/>
</dbReference>
<dbReference type="PANTHER" id="PTHR23101:SF25">
    <property type="entry name" value="GTPASE-ACTIVATING PROTEIN AND VPS9 DOMAIN-CONTAINING PROTEIN 1"/>
    <property type="match status" value="1"/>
</dbReference>
<protein>
    <recommendedName>
        <fullName evidence="6">Phox domain-containing protein</fullName>
    </recommendedName>
</protein>
<name>A0A8J4PXV2_9MYCE</name>
<gene>
    <name evidence="4" type="ORF">CYY_002602</name>
</gene>
<reference evidence="4" key="1">
    <citation type="submission" date="2020-01" db="EMBL/GenBank/DDBJ databases">
        <title>Development of genomics and gene disruption for Polysphondylium violaceum indicates a role for the polyketide synthase stlB in stalk morphogenesis.</title>
        <authorList>
            <person name="Narita B."/>
            <person name="Kawabe Y."/>
            <person name="Kin K."/>
            <person name="Saito T."/>
            <person name="Gibbs R."/>
            <person name="Kuspa A."/>
            <person name="Muzny D."/>
            <person name="Queller D."/>
            <person name="Richards S."/>
            <person name="Strassman J."/>
            <person name="Sucgang R."/>
            <person name="Worley K."/>
            <person name="Schaap P."/>
        </authorList>
    </citation>
    <scope>NUCLEOTIDE SEQUENCE</scope>
    <source>
        <strain evidence="4">QSvi11</strain>
    </source>
</reference>
<feature type="compositionally biased region" description="Low complexity" evidence="1">
    <location>
        <begin position="1195"/>
        <end position="1228"/>
    </location>
</feature>
<dbReference type="GO" id="GO:0005085">
    <property type="term" value="F:guanyl-nucleotide exchange factor activity"/>
    <property type="evidence" value="ECO:0007669"/>
    <property type="project" value="InterPro"/>
</dbReference>
<feature type="region of interest" description="Disordered" evidence="1">
    <location>
        <begin position="1283"/>
        <end position="1362"/>
    </location>
</feature>
<evidence type="ECO:0000313" key="4">
    <source>
        <dbReference type="EMBL" id="KAF2076088.1"/>
    </source>
</evidence>
<feature type="domain" description="PX" evidence="2">
    <location>
        <begin position="89"/>
        <end position="203"/>
    </location>
</feature>
<evidence type="ECO:0000313" key="5">
    <source>
        <dbReference type="Proteomes" id="UP000695562"/>
    </source>
</evidence>
<dbReference type="Pfam" id="PF00787">
    <property type="entry name" value="PX"/>
    <property type="match status" value="1"/>
</dbReference>
<feature type="compositionally biased region" description="Low complexity" evidence="1">
    <location>
        <begin position="72"/>
        <end position="84"/>
    </location>
</feature>
<dbReference type="InterPro" id="IPR045046">
    <property type="entry name" value="Vps9-like"/>
</dbReference>
<feature type="compositionally biased region" description="Low complexity" evidence="1">
    <location>
        <begin position="401"/>
        <end position="415"/>
    </location>
</feature>
<feature type="region of interest" description="Disordered" evidence="1">
    <location>
        <begin position="772"/>
        <end position="826"/>
    </location>
</feature>
<dbReference type="Gene3D" id="1.20.1050.80">
    <property type="entry name" value="VPS9 domain"/>
    <property type="match status" value="1"/>
</dbReference>
<dbReference type="InterPro" id="IPR037191">
    <property type="entry name" value="VPS9_dom_sf"/>
</dbReference>
<feature type="compositionally biased region" description="Low complexity" evidence="1">
    <location>
        <begin position="867"/>
        <end position="903"/>
    </location>
</feature>
<feature type="compositionally biased region" description="Polar residues" evidence="1">
    <location>
        <begin position="416"/>
        <end position="431"/>
    </location>
</feature>
<dbReference type="PROSITE" id="PS51205">
    <property type="entry name" value="VPS9"/>
    <property type="match status" value="1"/>
</dbReference>
<feature type="compositionally biased region" description="Low complexity" evidence="1">
    <location>
        <begin position="47"/>
        <end position="65"/>
    </location>
</feature>
<dbReference type="EMBL" id="AJWJ01000073">
    <property type="protein sequence ID" value="KAF2076088.1"/>
    <property type="molecule type" value="Genomic_DNA"/>
</dbReference>
<comment type="caution">
    <text evidence="4">The sequence shown here is derived from an EMBL/GenBank/DDBJ whole genome shotgun (WGS) entry which is preliminary data.</text>
</comment>
<feature type="region of interest" description="Disordered" evidence="1">
    <location>
        <begin position="1"/>
        <end position="32"/>
    </location>
</feature>
<feature type="region of interest" description="Disordered" evidence="1">
    <location>
        <begin position="210"/>
        <end position="232"/>
    </location>
</feature>
<feature type="domain" description="VPS9" evidence="3">
    <location>
        <begin position="1007"/>
        <end position="1145"/>
    </location>
</feature>
<sequence length="1362" mass="151646">MSSTSKEIVDGSSTSSGGSHDKEKSNRSSVTVTKTVIVTNNNLNNDYIVNSSNVSTTTTTTSTTTASKANRNDSSSNNNNSISSSNEKVIKSALITVTETISPKRKPYTVYRIEVELQNETRYPIFRRYSEFLEFDLKLHAAFPLSKITFPPKKTFGKMNNEFITQRKDDLQKFISSILSQTQPDLKSEPLIVEFFSTNTFDLNHISLTNSSTSSSSVARRKSSAPPPMLPSSSFNLLTKSGISTPNSSNRSSGSSFVLEEEHHITRFIISTLPFWAQYLDYHSLLSLTETCNYLFNTISNYSDLWKALYIEQFYILHFSNTTSASSSTSTSLSSSPTSSSSSFVHNHHHNNNNNSNINTNNNGLYCSCQLNLIQKSPSEQFQRSQSLINLDTHELESYLNSNSSRSVSPPISRVNTSSSTSKLPQPTSPQKPKLTSSTSFSLFSSLSNSTNNLKGLPTEFNRTMFLNLLSTHYQIRTSIDSHTNPKYCDCYSLKFRGSIIGIDNYGTTFLKSLNTVMGTSGSSSGNSKISSSNENDQTPLSSSIDSVDNNQSNNNTINHNISNNNNNNNNGRNPIVSHVVTNNRLLCIQTFDCSTFISQERDYYLSLSHFVIITFSLIDKESFEQVTSRWAEKVRNMCPESPVILVGLHRDLRENYSNDESISYLQGLGLSQSLQNCVAYIESPSASDGVGGWRRSLLTEIASHLCSHLKYVFNYESKRNKYEVKISFLSKIFPKYPDDVLYRALTSWEGDTEKSIELLLQGYDSYVPPISISEDGGADATGRGRSKSKSMHIRSQSTTTTSTQPPPPTHTWVSPSSSYGSGNTSWSLRQSWNSELSKMDKEARDNLIEGYFKEDISATKTVNATSSSNGNGNGNGSNSNSNSNNNNNNNNNNKQDNSSNSSPTRYSVRIPEKDITNLLEKLKKSSVDDFIKGFMKKTKSQSQDMMAETILSFLREMKTKIQSSQVFSNYTPIENEDDMTEVPLNEIENYLYQSIYKTVFSTTESLEKDLILSERMSKLVFVEPKHLEISPPHWNYDLWQSAGQELQGLNDICSPSQKLECVLNCCRIILFLLSNSDSPGGADDFLPHLIYVVMHANVPNLYTNFEFISKFCSPQSLKMERYYYLTTFGIAISFIENIDAKQLKIDPEEYHSFMSGKKKINEQNYDPTKAKIRQKLGIDDETVDNFIITSPKKNNNNNSNSNSNGNNEDNVNLFNTNGNSSHSNNNNMVDEDDLNSLLSTTSDSSISVTHSSFGSKASSSLTATDKISTSVQSNNGLFDDIKSAEPLLPTNSGASGSSGGVPPLSSSPFLLFDPDENKSFFSTTKKEQEKSSTLLVGEEQHQESQEKEKQPHPLESPPTSP</sequence>
<feature type="region of interest" description="Disordered" evidence="1">
    <location>
        <begin position="522"/>
        <end position="575"/>
    </location>
</feature>
<dbReference type="InterPro" id="IPR001806">
    <property type="entry name" value="Small_GTPase"/>
</dbReference>
<dbReference type="InterPro" id="IPR003123">
    <property type="entry name" value="VPS9"/>
</dbReference>
<dbReference type="CDD" id="cd06093">
    <property type="entry name" value="PX_domain"/>
    <property type="match status" value="1"/>
</dbReference>
<dbReference type="InterPro" id="IPR027417">
    <property type="entry name" value="P-loop_NTPase"/>
</dbReference>
<dbReference type="PANTHER" id="PTHR23101">
    <property type="entry name" value="RAB GDP/GTP EXCHANGE FACTOR"/>
    <property type="match status" value="1"/>
</dbReference>
<dbReference type="Pfam" id="PF02204">
    <property type="entry name" value="VPS9"/>
    <property type="match status" value="1"/>
</dbReference>
<feature type="region of interest" description="Disordered" evidence="1">
    <location>
        <begin position="47"/>
        <end position="84"/>
    </location>
</feature>
<dbReference type="InterPro" id="IPR001683">
    <property type="entry name" value="PX_dom"/>
</dbReference>
<feature type="region of interest" description="Disordered" evidence="1">
    <location>
        <begin position="1189"/>
        <end position="1234"/>
    </location>
</feature>
<organism evidence="4 5">
    <name type="scientific">Polysphondylium violaceum</name>
    <dbReference type="NCBI Taxonomy" id="133409"/>
    <lineage>
        <taxon>Eukaryota</taxon>
        <taxon>Amoebozoa</taxon>
        <taxon>Evosea</taxon>
        <taxon>Eumycetozoa</taxon>
        <taxon>Dictyostelia</taxon>
        <taxon>Dictyosteliales</taxon>
        <taxon>Dictyosteliaceae</taxon>
        <taxon>Polysphondylium</taxon>
    </lineage>
</organism>
<dbReference type="SMART" id="SM00167">
    <property type="entry name" value="VPS9"/>
    <property type="match status" value="1"/>
</dbReference>
<dbReference type="CDD" id="cd14279">
    <property type="entry name" value="CUE"/>
    <property type="match status" value="1"/>
</dbReference>
<dbReference type="OrthoDB" id="300289at2759"/>
<accession>A0A8J4PXV2</accession>
<dbReference type="SMART" id="SM00312">
    <property type="entry name" value="PX"/>
    <property type="match status" value="1"/>
</dbReference>
<evidence type="ECO:0008006" key="6">
    <source>
        <dbReference type="Google" id="ProtNLM"/>
    </source>
</evidence>